<feature type="non-terminal residue" evidence="1">
    <location>
        <position position="1"/>
    </location>
</feature>
<comment type="caution">
    <text evidence="1">The sequence shown here is derived from an EMBL/GenBank/DDBJ whole genome shotgun (WGS) entry which is preliminary data.</text>
</comment>
<dbReference type="EMBL" id="BARS01037519">
    <property type="protein sequence ID" value="GAG14198.1"/>
    <property type="molecule type" value="Genomic_DNA"/>
</dbReference>
<name>X0VP03_9ZZZZ</name>
<dbReference type="AlphaFoldDB" id="X0VP03"/>
<sequence>WRYFINEKVTSDTSKAMKASRKISSKLNLKDVKKISERMGENPKENIAQALDALDIKFPKIEEEMDEMLKLKNKNS</sequence>
<protein>
    <submittedName>
        <fullName evidence="1">Uncharacterized protein</fullName>
    </submittedName>
</protein>
<proteinExistence type="predicted"/>
<gene>
    <name evidence="1" type="ORF">S01H1_57529</name>
</gene>
<accession>X0VP03</accession>
<evidence type="ECO:0000313" key="1">
    <source>
        <dbReference type="EMBL" id="GAG14198.1"/>
    </source>
</evidence>
<organism evidence="1">
    <name type="scientific">marine sediment metagenome</name>
    <dbReference type="NCBI Taxonomy" id="412755"/>
    <lineage>
        <taxon>unclassified sequences</taxon>
        <taxon>metagenomes</taxon>
        <taxon>ecological metagenomes</taxon>
    </lineage>
</organism>
<reference evidence="1" key="1">
    <citation type="journal article" date="2014" name="Front. Microbiol.">
        <title>High frequency of phylogenetically diverse reductive dehalogenase-homologous genes in deep subseafloor sedimentary metagenomes.</title>
        <authorList>
            <person name="Kawai M."/>
            <person name="Futagami T."/>
            <person name="Toyoda A."/>
            <person name="Takaki Y."/>
            <person name="Nishi S."/>
            <person name="Hori S."/>
            <person name="Arai W."/>
            <person name="Tsubouchi T."/>
            <person name="Morono Y."/>
            <person name="Uchiyama I."/>
            <person name="Ito T."/>
            <person name="Fujiyama A."/>
            <person name="Inagaki F."/>
            <person name="Takami H."/>
        </authorList>
    </citation>
    <scope>NUCLEOTIDE SEQUENCE</scope>
    <source>
        <strain evidence="1">Expedition CK06-06</strain>
    </source>
</reference>